<evidence type="ECO:0000259" key="2">
    <source>
        <dbReference type="Pfam" id="PF07883"/>
    </source>
</evidence>
<protein>
    <submittedName>
        <fullName evidence="3">Cupin</fullName>
    </submittedName>
</protein>
<dbReference type="InterPro" id="IPR014710">
    <property type="entry name" value="RmlC-like_jellyroll"/>
</dbReference>
<reference evidence="3 4" key="1">
    <citation type="submission" date="2018-06" db="EMBL/GenBank/DDBJ databases">
        <title>Phytoactinopolyspora halophila sp. nov., a novel halophilic actinomycete isolated from a saline soil in China.</title>
        <authorList>
            <person name="Tang S.-K."/>
        </authorList>
    </citation>
    <scope>NUCLEOTIDE SEQUENCE [LARGE SCALE GENOMIC DNA]</scope>
    <source>
        <strain evidence="3 4">YIM 96934</strain>
    </source>
</reference>
<organism evidence="3 4">
    <name type="scientific">Phytoactinopolyspora halophila</name>
    <dbReference type="NCBI Taxonomy" id="1981511"/>
    <lineage>
        <taxon>Bacteria</taxon>
        <taxon>Bacillati</taxon>
        <taxon>Actinomycetota</taxon>
        <taxon>Actinomycetes</taxon>
        <taxon>Jiangellales</taxon>
        <taxon>Jiangellaceae</taxon>
        <taxon>Phytoactinopolyspora</taxon>
    </lineage>
</organism>
<comment type="caution">
    <text evidence="3">The sequence shown here is derived from an EMBL/GenBank/DDBJ whole genome shotgun (WGS) entry which is preliminary data.</text>
</comment>
<evidence type="ECO:0000313" key="4">
    <source>
        <dbReference type="Proteomes" id="UP000250462"/>
    </source>
</evidence>
<feature type="domain" description="Cupin type-2" evidence="2">
    <location>
        <begin position="43"/>
        <end position="109"/>
    </location>
</feature>
<feature type="region of interest" description="Disordered" evidence="1">
    <location>
        <begin position="1"/>
        <end position="28"/>
    </location>
</feature>
<dbReference type="InterPro" id="IPR011051">
    <property type="entry name" value="RmlC_Cupin_sf"/>
</dbReference>
<dbReference type="EMBL" id="QMIG01000027">
    <property type="protein sequence ID" value="RAW10300.1"/>
    <property type="molecule type" value="Genomic_DNA"/>
</dbReference>
<name>A0A329QD60_9ACTN</name>
<evidence type="ECO:0000313" key="3">
    <source>
        <dbReference type="EMBL" id="RAW10300.1"/>
    </source>
</evidence>
<evidence type="ECO:0000256" key="1">
    <source>
        <dbReference type="SAM" id="MobiDB-lite"/>
    </source>
</evidence>
<proteinExistence type="predicted"/>
<keyword evidence="4" id="KW-1185">Reference proteome</keyword>
<dbReference type="Gene3D" id="2.60.120.10">
    <property type="entry name" value="Jelly Rolls"/>
    <property type="match status" value="1"/>
</dbReference>
<dbReference type="OrthoDB" id="623300at2"/>
<dbReference type="InterPro" id="IPR013096">
    <property type="entry name" value="Cupin_2"/>
</dbReference>
<dbReference type="Proteomes" id="UP000250462">
    <property type="component" value="Unassembled WGS sequence"/>
</dbReference>
<dbReference type="SUPFAM" id="SSF51182">
    <property type="entry name" value="RmlC-like cupins"/>
    <property type="match status" value="1"/>
</dbReference>
<dbReference type="Pfam" id="PF07883">
    <property type="entry name" value="Cupin_2"/>
    <property type="match status" value="1"/>
</dbReference>
<accession>A0A329QD60</accession>
<dbReference type="AlphaFoldDB" id="A0A329QD60"/>
<sequence>MRVPGGVIPGAVPDGEGTPSAAGFPGGTGVSRVRVYDWPTPDGQRGGSPHLHTASTEGYVVLGGEGVLETLSGDGYAEYRLAPDTVLWFTPGTIHRLVNVSGDLDILVVMQNAGLPEAGDAVFTFPPEVLEDPERYTREAALPPGDAEERSEAARRRRDLAIEGYLALRERVAADGPAALTPLYEAAAALVRRRVAGWRSIWQLRPLGQAVKTGAHLDLLESGAAPHLASSSVTSADARPATFGMCGHLSAWDLHAPVHTSG</sequence>
<gene>
    <name evidence="3" type="ORF">DPM12_19135</name>
</gene>